<dbReference type="EMBL" id="LXFE01004415">
    <property type="protein sequence ID" value="OLL21641.1"/>
    <property type="molecule type" value="Genomic_DNA"/>
</dbReference>
<dbReference type="AlphaFoldDB" id="A0A1U7LGI6"/>
<organism evidence="1 2">
    <name type="scientific">Neolecta irregularis (strain DAH-3)</name>
    <dbReference type="NCBI Taxonomy" id="1198029"/>
    <lineage>
        <taxon>Eukaryota</taxon>
        <taxon>Fungi</taxon>
        <taxon>Dikarya</taxon>
        <taxon>Ascomycota</taxon>
        <taxon>Taphrinomycotina</taxon>
        <taxon>Neolectales</taxon>
        <taxon>Neolectaceae</taxon>
        <taxon>Neolecta</taxon>
    </lineage>
</organism>
<proteinExistence type="predicted"/>
<gene>
    <name evidence="1" type="ORF">NEOLI_001462</name>
</gene>
<dbReference type="Proteomes" id="UP000186594">
    <property type="component" value="Unassembled WGS sequence"/>
</dbReference>
<comment type="caution">
    <text evidence="1">The sequence shown here is derived from an EMBL/GenBank/DDBJ whole genome shotgun (WGS) entry which is preliminary data.</text>
</comment>
<name>A0A1U7LGI6_NEOID</name>
<feature type="non-terminal residue" evidence="1">
    <location>
        <position position="1"/>
    </location>
</feature>
<evidence type="ECO:0000313" key="2">
    <source>
        <dbReference type="Proteomes" id="UP000186594"/>
    </source>
</evidence>
<accession>A0A1U7LGI6</accession>
<reference evidence="1 2" key="1">
    <citation type="submission" date="2016-04" db="EMBL/GenBank/DDBJ databases">
        <title>Evolutionary innovation and constraint leading to complex multicellularity in the Ascomycota.</title>
        <authorList>
            <person name="Cisse O."/>
            <person name="Nguyen A."/>
            <person name="Hewitt D.A."/>
            <person name="Jedd G."/>
            <person name="Stajich J.E."/>
        </authorList>
    </citation>
    <scope>NUCLEOTIDE SEQUENCE [LARGE SCALE GENOMIC DNA]</scope>
    <source>
        <strain evidence="1 2">DAH-3</strain>
    </source>
</reference>
<sequence>TRIYQICYFTFQPILGSAHFTLSFRQVDFFKNELRPLIIMTSSSSSVLNDFPTEILLRIFEHIEPRTRSQHLEDYWPSYLDLDEPLDHSHLSTALSRILTLSAVCKFWRAIVSSCGFWNVFDWTKTIQWHQPVSQLRDFHRHIADELPRIANVREVMINLKLLRFPDYIETLGRILRTGNVEVIWVKFRNNPDFHYINDSNSSKGIDALISKEFRSMHRYLRKLRVLKVRDCPLDPKNWNRLFKIIPDSAIRRITELDIACKMSDSTLNYTLREFSKRMRRSDAKILCLSEATQNVHTFWASPLSSLTSFLGCFGRLVSLEIDYTTIARAYKDEATDKVKKACIVEFPHLSREHQYCMNILLSTVLRNTILESLKVLCLDWFDGEALVVFKEKTGLKSLEVGFYDQMVFSRLRDDNPNLTTRTEQLDWITAQNEALLAKDIHVQWQGIRELCTRLTPFFHHAAIHLHDEDDFDDFAPIVLPDFFIEPVVLPDPLGLLEDEELQEFW</sequence>
<evidence type="ECO:0000313" key="1">
    <source>
        <dbReference type="EMBL" id="OLL21641.1"/>
    </source>
</evidence>
<keyword evidence="2" id="KW-1185">Reference proteome</keyword>
<evidence type="ECO:0008006" key="3">
    <source>
        <dbReference type="Google" id="ProtNLM"/>
    </source>
</evidence>
<protein>
    <recommendedName>
        <fullName evidence="3">F-box domain-containing protein</fullName>
    </recommendedName>
</protein>